<evidence type="ECO:0000256" key="9">
    <source>
        <dbReference type="SAM" id="Phobius"/>
    </source>
</evidence>
<feature type="transmembrane region" description="Helical" evidence="9">
    <location>
        <begin position="218"/>
        <end position="234"/>
    </location>
</feature>
<feature type="domain" description="RCK C-terminal" evidence="10">
    <location>
        <begin position="478"/>
        <end position="531"/>
    </location>
</feature>
<feature type="transmembrane region" description="Helical" evidence="9">
    <location>
        <begin position="293"/>
        <end position="316"/>
    </location>
</feature>
<dbReference type="Gene3D" id="3.30.70.1450">
    <property type="entry name" value="Regulator of K+ conductance, C-terminal domain"/>
    <property type="match status" value="2"/>
</dbReference>
<dbReference type="GO" id="GO:1902600">
    <property type="term" value="P:proton transmembrane transport"/>
    <property type="evidence" value="ECO:0007669"/>
    <property type="project" value="InterPro"/>
</dbReference>
<evidence type="ECO:0000256" key="2">
    <source>
        <dbReference type="ARBA" id="ARBA00022448"/>
    </source>
</evidence>
<gene>
    <name evidence="11" type="ORF">H9798_05570</name>
</gene>
<sequence>MNHLLFLAATVLILCILMNRIAAKLPIPSLLMFIALGMCFGENGFFRIPFDNYEISEAICSISLIFVMFYGGFGTNLKTARPVMARSFVLSTVGVVVTALLTGAGAHYFLGLGWKEGLLMGSVVASTDAASVFNVLRSKKLSLKDHTDSMLELESGSNDPISYMLTILMVSLISGDEISVPVMLTKQILFGIVCGLLIGKVALYIMDNIDFRMKQGRTVFVFAVAIAGYALASLVGGNGYLSVYLCGIFMGNGFIQDKKDMVRFFDIVTEIAQMVIFFLLGLLVTPVHLPEVFFPALAVCLFMTFIGRPAAVFLVLKPFGASMAQIGLVSWAGLRGVASIVFSIYVVLADIPMTYNLFNLVFVIVLLSLAGQGTLLPTVAEKLKMIDKNTNVLRTFNDYQEENEVSFIKIKVTEDHPFAGKTLKEAVLPPGFLVVLVFRDDMSITPNGDTRLYSGDVIVCAAPAFEDRENLTLHEISIGKNHKWRDKQIKELDQNAGLLIIMVKRGDNILIPNGDTRICRDDVLVLRRQAG</sequence>
<evidence type="ECO:0000256" key="5">
    <source>
        <dbReference type="ARBA" id="ARBA00022692"/>
    </source>
</evidence>
<dbReference type="NCBIfam" id="NF003716">
    <property type="entry name" value="PRK05326.1-3"/>
    <property type="match status" value="1"/>
</dbReference>
<dbReference type="GO" id="GO:0005886">
    <property type="term" value="C:plasma membrane"/>
    <property type="evidence" value="ECO:0007669"/>
    <property type="project" value="UniProtKB-SubCell"/>
</dbReference>
<comment type="subcellular location">
    <subcellularLocation>
        <location evidence="1">Cell membrane</location>
        <topology evidence="1">Multi-pass membrane protein</topology>
    </subcellularLocation>
</comment>
<feature type="transmembrane region" description="Helical" evidence="9">
    <location>
        <begin position="328"/>
        <end position="348"/>
    </location>
</feature>
<feature type="transmembrane region" description="Helical" evidence="9">
    <location>
        <begin position="55"/>
        <end position="76"/>
    </location>
</feature>
<keyword evidence="7" id="KW-0406">Ion transport</keyword>
<dbReference type="AlphaFoldDB" id="A0A9D2KKN7"/>
<evidence type="ECO:0000259" key="10">
    <source>
        <dbReference type="PROSITE" id="PS51202"/>
    </source>
</evidence>
<evidence type="ECO:0000256" key="7">
    <source>
        <dbReference type="ARBA" id="ARBA00023065"/>
    </source>
</evidence>
<comment type="caution">
    <text evidence="11">The sequence shown here is derived from an EMBL/GenBank/DDBJ whole genome shotgun (WGS) entry which is preliminary data.</text>
</comment>
<accession>A0A9D2KKN7</accession>
<feature type="transmembrane region" description="Helical" evidence="9">
    <location>
        <begin position="360"/>
        <end position="380"/>
    </location>
</feature>
<reference evidence="11" key="2">
    <citation type="submission" date="2021-04" db="EMBL/GenBank/DDBJ databases">
        <authorList>
            <person name="Gilroy R."/>
        </authorList>
    </citation>
    <scope>NUCLEOTIDE SEQUENCE</scope>
    <source>
        <strain evidence="11">ChiSjej2B20-11307</strain>
    </source>
</reference>
<keyword evidence="3" id="KW-0050">Antiport</keyword>
<keyword evidence="6 9" id="KW-1133">Transmembrane helix</keyword>
<dbReference type="GO" id="GO:0015297">
    <property type="term" value="F:antiporter activity"/>
    <property type="evidence" value="ECO:0007669"/>
    <property type="project" value="UniProtKB-KW"/>
</dbReference>
<dbReference type="Pfam" id="PF00999">
    <property type="entry name" value="Na_H_Exchanger"/>
    <property type="match status" value="1"/>
</dbReference>
<evidence type="ECO:0000313" key="12">
    <source>
        <dbReference type="Proteomes" id="UP000824223"/>
    </source>
</evidence>
<organism evidence="11 12">
    <name type="scientific">Candidatus Mediterraneibacter pullicola</name>
    <dbReference type="NCBI Taxonomy" id="2838682"/>
    <lineage>
        <taxon>Bacteria</taxon>
        <taxon>Bacillati</taxon>
        <taxon>Bacillota</taxon>
        <taxon>Clostridia</taxon>
        <taxon>Lachnospirales</taxon>
        <taxon>Lachnospiraceae</taxon>
        <taxon>Mediterraneibacter</taxon>
    </lineage>
</organism>
<dbReference type="Pfam" id="PF02080">
    <property type="entry name" value="TrkA_C"/>
    <property type="match status" value="2"/>
</dbReference>
<dbReference type="InterPro" id="IPR038770">
    <property type="entry name" value="Na+/solute_symporter_sf"/>
</dbReference>
<dbReference type="SUPFAM" id="SSF116726">
    <property type="entry name" value="TrkA C-terminal domain-like"/>
    <property type="match status" value="2"/>
</dbReference>
<dbReference type="InterPro" id="IPR036721">
    <property type="entry name" value="RCK_C_sf"/>
</dbReference>
<feature type="transmembrane region" description="Helical" evidence="9">
    <location>
        <begin position="88"/>
        <end position="111"/>
    </location>
</feature>
<keyword evidence="8 9" id="KW-0472">Membrane</keyword>
<dbReference type="Proteomes" id="UP000824223">
    <property type="component" value="Unassembled WGS sequence"/>
</dbReference>
<protein>
    <submittedName>
        <fullName evidence="11">Potassium/proton antiporter</fullName>
    </submittedName>
</protein>
<evidence type="ECO:0000256" key="6">
    <source>
        <dbReference type="ARBA" id="ARBA00022989"/>
    </source>
</evidence>
<name>A0A9D2KKN7_9FIRM</name>
<dbReference type="GO" id="GO:0008324">
    <property type="term" value="F:monoatomic cation transmembrane transporter activity"/>
    <property type="evidence" value="ECO:0007669"/>
    <property type="project" value="InterPro"/>
</dbReference>
<feature type="transmembrane region" description="Helical" evidence="9">
    <location>
        <begin position="187"/>
        <end position="206"/>
    </location>
</feature>
<dbReference type="PANTHER" id="PTHR32507:SF7">
    <property type="entry name" value="K(+)_H(+) ANTIPORTER NHAP2"/>
    <property type="match status" value="1"/>
</dbReference>
<reference evidence="11" key="1">
    <citation type="journal article" date="2021" name="PeerJ">
        <title>Extensive microbial diversity within the chicken gut microbiome revealed by metagenomics and culture.</title>
        <authorList>
            <person name="Gilroy R."/>
            <person name="Ravi A."/>
            <person name="Getino M."/>
            <person name="Pursley I."/>
            <person name="Horton D.L."/>
            <person name="Alikhan N.F."/>
            <person name="Baker D."/>
            <person name="Gharbi K."/>
            <person name="Hall N."/>
            <person name="Watson M."/>
            <person name="Adriaenssens E.M."/>
            <person name="Foster-Nyarko E."/>
            <person name="Jarju S."/>
            <person name="Secka A."/>
            <person name="Antonio M."/>
            <person name="Oren A."/>
            <person name="Chaudhuri R.R."/>
            <person name="La Ragione R."/>
            <person name="Hildebrand F."/>
            <person name="Pallen M.J."/>
        </authorList>
    </citation>
    <scope>NUCLEOTIDE SEQUENCE</scope>
    <source>
        <strain evidence="11">ChiSjej2B20-11307</strain>
    </source>
</reference>
<evidence type="ECO:0000313" key="11">
    <source>
        <dbReference type="EMBL" id="HJA06603.1"/>
    </source>
</evidence>
<dbReference type="PROSITE" id="PS51202">
    <property type="entry name" value="RCK_C"/>
    <property type="match status" value="2"/>
</dbReference>
<proteinExistence type="predicted"/>
<dbReference type="InterPro" id="IPR006037">
    <property type="entry name" value="RCK_C"/>
</dbReference>
<evidence type="ECO:0000256" key="8">
    <source>
        <dbReference type="ARBA" id="ARBA00023136"/>
    </source>
</evidence>
<evidence type="ECO:0000256" key="3">
    <source>
        <dbReference type="ARBA" id="ARBA00022449"/>
    </source>
</evidence>
<keyword evidence="5 9" id="KW-0812">Transmembrane</keyword>
<dbReference type="InterPro" id="IPR006153">
    <property type="entry name" value="Cation/H_exchanger_TM"/>
</dbReference>
<feature type="transmembrane region" description="Helical" evidence="9">
    <location>
        <begin position="267"/>
        <end position="287"/>
    </location>
</feature>
<dbReference type="GO" id="GO:0006813">
    <property type="term" value="P:potassium ion transport"/>
    <property type="evidence" value="ECO:0007669"/>
    <property type="project" value="InterPro"/>
</dbReference>
<keyword evidence="2" id="KW-0813">Transport</keyword>
<dbReference type="Gene3D" id="1.20.1530.20">
    <property type="match status" value="1"/>
</dbReference>
<dbReference type="EMBL" id="DXAK01000028">
    <property type="protein sequence ID" value="HJA06603.1"/>
    <property type="molecule type" value="Genomic_DNA"/>
</dbReference>
<evidence type="ECO:0000256" key="1">
    <source>
        <dbReference type="ARBA" id="ARBA00004651"/>
    </source>
</evidence>
<dbReference type="NCBIfam" id="NF003715">
    <property type="entry name" value="PRK05326.1-2"/>
    <property type="match status" value="1"/>
</dbReference>
<keyword evidence="4" id="KW-1003">Cell membrane</keyword>
<dbReference type="PANTHER" id="PTHR32507">
    <property type="entry name" value="NA(+)/H(+) ANTIPORTER 1"/>
    <property type="match status" value="1"/>
</dbReference>
<feature type="domain" description="RCK C-terminal" evidence="10">
    <location>
        <begin position="394"/>
        <end position="476"/>
    </location>
</feature>
<evidence type="ECO:0000256" key="4">
    <source>
        <dbReference type="ARBA" id="ARBA00022475"/>
    </source>
</evidence>